<feature type="transmembrane region" description="Helical" evidence="9">
    <location>
        <begin position="365"/>
        <end position="386"/>
    </location>
</feature>
<evidence type="ECO:0000259" key="10">
    <source>
        <dbReference type="PROSITE" id="PS50893"/>
    </source>
</evidence>
<feature type="transmembrane region" description="Helical" evidence="9">
    <location>
        <begin position="398"/>
        <end position="418"/>
    </location>
</feature>
<evidence type="ECO:0000256" key="5">
    <source>
        <dbReference type="ARBA" id="ARBA00022741"/>
    </source>
</evidence>
<dbReference type="PANTHER" id="PTHR48041:SF22">
    <property type="entry name" value="ABC TRANSPORTER G FAMILY MEMBER 9"/>
    <property type="match status" value="1"/>
</dbReference>
<dbReference type="PANTHER" id="PTHR48041">
    <property type="entry name" value="ABC TRANSPORTER G FAMILY MEMBER 28"/>
    <property type="match status" value="1"/>
</dbReference>
<dbReference type="InterPro" id="IPR050352">
    <property type="entry name" value="ABCG_transporters"/>
</dbReference>
<evidence type="ECO:0000256" key="9">
    <source>
        <dbReference type="SAM" id="Phobius"/>
    </source>
</evidence>
<evidence type="ECO:0000256" key="1">
    <source>
        <dbReference type="ARBA" id="ARBA00004141"/>
    </source>
</evidence>
<evidence type="ECO:0000256" key="3">
    <source>
        <dbReference type="ARBA" id="ARBA00022448"/>
    </source>
</evidence>
<evidence type="ECO:0000256" key="4">
    <source>
        <dbReference type="ARBA" id="ARBA00022692"/>
    </source>
</evidence>
<dbReference type="Gene3D" id="3.40.50.300">
    <property type="entry name" value="P-loop containing nucleotide triphosphate hydrolases"/>
    <property type="match status" value="1"/>
</dbReference>
<organism evidence="11">
    <name type="scientific">Solanum chacoense</name>
    <name type="common">Chaco potato</name>
    <dbReference type="NCBI Taxonomy" id="4108"/>
    <lineage>
        <taxon>Eukaryota</taxon>
        <taxon>Viridiplantae</taxon>
        <taxon>Streptophyta</taxon>
        <taxon>Embryophyta</taxon>
        <taxon>Tracheophyta</taxon>
        <taxon>Spermatophyta</taxon>
        <taxon>Magnoliopsida</taxon>
        <taxon>eudicotyledons</taxon>
        <taxon>Gunneridae</taxon>
        <taxon>Pentapetalae</taxon>
        <taxon>asterids</taxon>
        <taxon>lamiids</taxon>
        <taxon>Solanales</taxon>
        <taxon>Solanaceae</taxon>
        <taxon>Solanoideae</taxon>
        <taxon>Solaneae</taxon>
        <taxon>Solanum</taxon>
    </lineage>
</organism>
<reference evidence="11" key="1">
    <citation type="submission" date="2015-12" db="EMBL/GenBank/DDBJ databases">
        <title>Gene expression during late stages of embryo sac development: a critical building block for successful pollen-pistil interactions.</title>
        <authorList>
            <person name="Liu Y."/>
            <person name="Joly V."/>
            <person name="Sabar M."/>
            <person name="Matton D.P."/>
        </authorList>
    </citation>
    <scope>NUCLEOTIDE SEQUENCE</scope>
</reference>
<dbReference type="InterPro" id="IPR003439">
    <property type="entry name" value="ABC_transporter-like_ATP-bd"/>
</dbReference>
<feature type="transmembrane region" description="Helical" evidence="9">
    <location>
        <begin position="506"/>
        <end position="524"/>
    </location>
</feature>
<accession>A0A0V0IIN8</accession>
<evidence type="ECO:0000256" key="7">
    <source>
        <dbReference type="ARBA" id="ARBA00022989"/>
    </source>
</evidence>
<keyword evidence="5" id="KW-0547">Nucleotide-binding</keyword>
<dbReference type="GO" id="GO:0140359">
    <property type="term" value="F:ABC-type transporter activity"/>
    <property type="evidence" value="ECO:0007669"/>
    <property type="project" value="InterPro"/>
</dbReference>
<dbReference type="PROSITE" id="PS00211">
    <property type="entry name" value="ABC_TRANSPORTER_1"/>
    <property type="match status" value="1"/>
</dbReference>
<dbReference type="SUPFAM" id="SSF52540">
    <property type="entry name" value="P-loop containing nucleoside triphosphate hydrolases"/>
    <property type="match status" value="1"/>
</dbReference>
<feature type="domain" description="ABC transporter" evidence="10">
    <location>
        <begin position="24"/>
        <end position="276"/>
    </location>
</feature>
<evidence type="ECO:0000256" key="2">
    <source>
        <dbReference type="ARBA" id="ARBA00005814"/>
    </source>
</evidence>
<sequence>MEDIQITQLESAAIFKKTNFPVTLKFENVVYKIKPKTEGMFNNSSKSQEEKIILRGITGIVFPGEMLAMLGPSGSGKTTLLTGLGGRLSGRLEGTITYNGMPFKNAMKRYTGFVTQDDVLYPHLTVTETLVYTALLRLPKTLSHMEKVAHAEAVISQLGLMKCKDSIIGGPLLRGISGGERKRVSIGQEMLINPSLLFLDEPTSGLDSTTAQKIVSTLWELVNGGRTIVMTIHQPSSRLFYMFHKVLLLSEGNPLYFGRGEDVMAYFSSIGFSPSVAMNPSDFLLDLANGVIDDPQEDQASIKQTLVTAFKTNLLDEVKEELQKYDDSEDHEKLQKGKLDQWSNTWWNESVVLFRRGMKERKHDSFSFLKVGQVLIVSILCAMLWWRSSDIQDQTGLMFFITSFWGFYPLFQAIFTFPPERMMLEKERSSGMYRLSSYFMSRIVGDLPMELVLPTVFVIITYWTTGLKQSPVNFFSTLFTVLYGVLVAQGLGLAIGAMIMDLKSATVLASVIMLSFTLVSGFFVQHVPSFISWLKYISLSQYTFKLLIGSQYEADEMYHCGIVDATCYVHDFPAIKSVGLGGKAISVVALTIMLVGYRLLAYLVLTRIGVTKK</sequence>
<evidence type="ECO:0000313" key="11">
    <source>
        <dbReference type="EMBL" id="JAP32167.1"/>
    </source>
</evidence>
<dbReference type="Pfam" id="PF00005">
    <property type="entry name" value="ABC_tran"/>
    <property type="match status" value="1"/>
</dbReference>
<dbReference type="InterPro" id="IPR043926">
    <property type="entry name" value="ABCG_dom"/>
</dbReference>
<dbReference type="SMART" id="SM00382">
    <property type="entry name" value="AAA"/>
    <property type="match status" value="1"/>
</dbReference>
<name>A0A0V0IIN8_SOLCH</name>
<comment type="subcellular location">
    <subcellularLocation>
        <location evidence="1">Membrane</location>
        <topology evidence="1">Multi-pass membrane protein</topology>
    </subcellularLocation>
</comment>
<keyword evidence="6" id="KW-0067">ATP-binding</keyword>
<dbReference type="AlphaFoldDB" id="A0A0V0IIN8"/>
<evidence type="ECO:0000256" key="6">
    <source>
        <dbReference type="ARBA" id="ARBA00022840"/>
    </source>
</evidence>
<dbReference type="EMBL" id="GEDG01006307">
    <property type="protein sequence ID" value="JAP32167.1"/>
    <property type="molecule type" value="Transcribed_RNA"/>
</dbReference>
<dbReference type="PROSITE" id="PS50893">
    <property type="entry name" value="ABC_TRANSPORTER_2"/>
    <property type="match status" value="1"/>
</dbReference>
<comment type="similarity">
    <text evidence="2">Belongs to the ABC transporter superfamily. ABCG family. Eye pigment precursor importer (TC 3.A.1.204) subfamily.</text>
</comment>
<evidence type="ECO:0000256" key="8">
    <source>
        <dbReference type="ARBA" id="ARBA00023136"/>
    </source>
</evidence>
<keyword evidence="4 9" id="KW-0812">Transmembrane</keyword>
<dbReference type="GO" id="GO:0005524">
    <property type="term" value="F:ATP binding"/>
    <property type="evidence" value="ECO:0007669"/>
    <property type="project" value="UniProtKB-KW"/>
</dbReference>
<dbReference type="InterPro" id="IPR027417">
    <property type="entry name" value="P-loop_NTPase"/>
</dbReference>
<dbReference type="GO" id="GO:0016887">
    <property type="term" value="F:ATP hydrolysis activity"/>
    <property type="evidence" value="ECO:0007669"/>
    <property type="project" value="InterPro"/>
</dbReference>
<dbReference type="GO" id="GO:0005886">
    <property type="term" value="C:plasma membrane"/>
    <property type="evidence" value="ECO:0007669"/>
    <property type="project" value="TreeGrafter"/>
</dbReference>
<keyword evidence="7 9" id="KW-1133">Transmembrane helix</keyword>
<dbReference type="FunFam" id="3.40.50.300:FF:000337">
    <property type="entry name" value="ABC transporter G family member 22"/>
    <property type="match status" value="1"/>
</dbReference>
<dbReference type="InterPro" id="IPR013525">
    <property type="entry name" value="ABC2_TM"/>
</dbReference>
<keyword evidence="3" id="KW-0813">Transport</keyword>
<dbReference type="Pfam" id="PF01061">
    <property type="entry name" value="ABC2_membrane"/>
    <property type="match status" value="1"/>
</dbReference>
<feature type="transmembrane region" description="Helical" evidence="9">
    <location>
        <begin position="584"/>
        <end position="605"/>
    </location>
</feature>
<feature type="transmembrane region" description="Helical" evidence="9">
    <location>
        <begin position="475"/>
        <end position="499"/>
    </location>
</feature>
<dbReference type="Pfam" id="PF19055">
    <property type="entry name" value="ABC2_membrane_7"/>
    <property type="match status" value="1"/>
</dbReference>
<keyword evidence="8 9" id="KW-0472">Membrane</keyword>
<protein>
    <submittedName>
        <fullName evidence="11">Putative ABC transporter G family member 9-like</fullName>
    </submittedName>
</protein>
<feature type="transmembrane region" description="Helical" evidence="9">
    <location>
        <begin position="439"/>
        <end position="463"/>
    </location>
</feature>
<dbReference type="CDD" id="cd03213">
    <property type="entry name" value="ABCG_EPDR"/>
    <property type="match status" value="1"/>
</dbReference>
<dbReference type="InterPro" id="IPR003593">
    <property type="entry name" value="AAA+_ATPase"/>
</dbReference>
<dbReference type="InterPro" id="IPR017871">
    <property type="entry name" value="ABC_transporter-like_CS"/>
</dbReference>
<proteinExistence type="inferred from homology"/>